<dbReference type="InterPro" id="IPR050909">
    <property type="entry name" value="Bact_Autotransporter_VF"/>
</dbReference>
<evidence type="ECO:0000313" key="3">
    <source>
        <dbReference type="EMBL" id="GKX61633.1"/>
    </source>
</evidence>
<reference evidence="3" key="1">
    <citation type="submission" date="2022-06" db="EMBL/GenBank/DDBJ databases">
        <title>Draft genome sequences of Pragia fontium str. JCM24417.</title>
        <authorList>
            <person name="Wakabayashi Y."/>
            <person name="Kojima K."/>
        </authorList>
    </citation>
    <scope>NUCLEOTIDE SEQUENCE</scope>
    <source>
        <strain evidence="3">JCM 24417</strain>
    </source>
</reference>
<dbReference type="SUPFAM" id="SSF103515">
    <property type="entry name" value="Autotransporter"/>
    <property type="match status" value="1"/>
</dbReference>
<dbReference type="NCBIfam" id="TIGR04393">
    <property type="entry name" value="rpt_T5SS_PEPC"/>
    <property type="match status" value="4"/>
</dbReference>
<organism evidence="3 4">
    <name type="scientific">Pragia fontium</name>
    <dbReference type="NCBI Taxonomy" id="82985"/>
    <lineage>
        <taxon>Bacteria</taxon>
        <taxon>Pseudomonadati</taxon>
        <taxon>Pseudomonadota</taxon>
        <taxon>Gammaproteobacteria</taxon>
        <taxon>Enterobacterales</taxon>
        <taxon>Budviciaceae</taxon>
        <taxon>Pragia</taxon>
    </lineage>
</organism>
<dbReference type="InterPro" id="IPR011050">
    <property type="entry name" value="Pectin_lyase_fold/virulence"/>
</dbReference>
<dbReference type="EMBL" id="BRLJ01000001">
    <property type="protein sequence ID" value="GKX61633.1"/>
    <property type="molecule type" value="Genomic_DNA"/>
</dbReference>
<dbReference type="InterPro" id="IPR012332">
    <property type="entry name" value="Autotransporter_pectin_lyase_C"/>
</dbReference>
<dbReference type="CDD" id="cd01344">
    <property type="entry name" value="PL2_Passenger_AT"/>
    <property type="match status" value="1"/>
</dbReference>
<dbReference type="NCBIfam" id="TIGR01414">
    <property type="entry name" value="autotrans_barl"/>
    <property type="match status" value="1"/>
</dbReference>
<dbReference type="SMART" id="SM00869">
    <property type="entry name" value="Autotransporter"/>
    <property type="match status" value="1"/>
</dbReference>
<proteinExistence type="predicted"/>
<dbReference type="Pfam" id="PF03797">
    <property type="entry name" value="Autotransporter"/>
    <property type="match status" value="1"/>
</dbReference>
<keyword evidence="4" id="KW-1185">Reference proteome</keyword>
<name>A0ABQ5LDE3_9GAMM</name>
<dbReference type="Gene3D" id="2.160.20.20">
    <property type="match status" value="1"/>
</dbReference>
<evidence type="ECO:0000259" key="2">
    <source>
        <dbReference type="PROSITE" id="PS51208"/>
    </source>
</evidence>
<sequence length="940" mass="98200">MFPSIGATTTIDWNYNGSTDWGSAVNWNAGRIPGSFDFVRINQSGSQGPVISGTSFTINNLSLGDSANGSLIIHNGGELITTGGVTTIGNSQGQNGSVTVSGRGSVWNVNNGVFLGNEGNGSLTIENGATVNMLSAVPKSSTIFMGANNPGGTDYLTITGTGSSLNLTQWLLLAYGGNASFHDTTSIVEVSDGAIINADGIDVGYGGHGILTVNSGGTIVTQHGLISPYVGSKGEVTISGQGSRWSIAEELNVAFSGNGSLTVSDGGKLEDKTGFIASGSGSTANVTVTGLGSHWDNSGELYIGAAGNGTLTINNGGYVSSYNGFIAAYTGSTADVTVTGSGSRWENTNGLVISYQGDGVLTIAEGATVSALAGVNIAVLDDTNGTLNIGAAANQSASAPGTLVAPEITFGSGNGNIVFNHTAGSDEHYIFSPMVTGNGSIDFISGVTTFTAPNTYSGLTTIDGGSLKAGNDNTFSPNSQYTVNTNGSMDLAGFNQEVGELVNAGSIAFNGMPGSSLSVTNNYTGKHGILVLNTELGDDTSSTDKLIVNGDTSGQTDVIINNVGGQGAETINGIDIIEVKGQSDGTFTLKNRVVAGAYEYFLHKNSLGTEDGDWYLRSSLSDGNKEGSTLRPESGSYLANITEASSLFNLRLADREGRAENSSMWLRQVGTHTRFRDNSGQLKTQSNKYVIQGGGELFDTRLAENDRLGVGVMFGYGHISSHTGSTLSGQSSKGDLNGYSAGVYGTWYQNAKNHDGVYIDSWLQYNWFNANVNGNQLSTESYNINGFNAAIESGYRLPVYQGQNGQVFITPQAQATWSGQSSNNHIELNGTGVKADAKDNIQTRLGIKLSRDGVSERDKGQDKLFTVYTEANWLYNSKQASAQLGELHIYQDGTRNIGELKLGMEGKLNRHLNIWTNVTQQLGDAGYSNTGVVLGVKYAF</sequence>
<dbReference type="PANTHER" id="PTHR12338">
    <property type="entry name" value="AUTOTRANSPORTER"/>
    <property type="match status" value="1"/>
</dbReference>
<comment type="caution">
    <text evidence="3">The sequence shown here is derived from an EMBL/GenBank/DDBJ whole genome shotgun (WGS) entry which is preliminary data.</text>
</comment>
<dbReference type="RefSeq" id="WP_261821398.1">
    <property type="nucleotide sequence ID" value="NZ_BRLJ01000001.1"/>
</dbReference>
<protein>
    <submittedName>
        <fullName evidence="3">Autotransporter</fullName>
    </submittedName>
</protein>
<dbReference type="PROSITE" id="PS51208">
    <property type="entry name" value="AUTOTRANSPORTER"/>
    <property type="match status" value="1"/>
</dbReference>
<dbReference type="NCBIfam" id="TIGR02601">
    <property type="entry name" value="autotrns_rpt"/>
    <property type="match status" value="1"/>
</dbReference>
<evidence type="ECO:0000313" key="4">
    <source>
        <dbReference type="Proteomes" id="UP001059610"/>
    </source>
</evidence>
<dbReference type="InterPro" id="IPR006315">
    <property type="entry name" value="OM_autotransptr_brl_dom"/>
</dbReference>
<dbReference type="Proteomes" id="UP001059610">
    <property type="component" value="Unassembled WGS sequence"/>
</dbReference>
<keyword evidence="1" id="KW-0732">Signal</keyword>
<feature type="domain" description="Autotransporter" evidence="2">
    <location>
        <begin position="657"/>
        <end position="940"/>
    </location>
</feature>
<dbReference type="Gene3D" id="2.40.128.130">
    <property type="entry name" value="Autotransporter beta-domain"/>
    <property type="match status" value="1"/>
</dbReference>
<gene>
    <name evidence="3" type="ORF">SOASR032_02020</name>
</gene>
<dbReference type="PANTHER" id="PTHR12338:SF5">
    <property type="entry name" value="ANTIGEN 43-RELATED"/>
    <property type="match status" value="1"/>
</dbReference>
<dbReference type="InterPro" id="IPR005546">
    <property type="entry name" value="Autotransporte_beta"/>
</dbReference>
<evidence type="ECO:0000256" key="1">
    <source>
        <dbReference type="ARBA" id="ARBA00022729"/>
    </source>
</evidence>
<dbReference type="InterPro" id="IPR043990">
    <property type="entry name" value="AC_1"/>
</dbReference>
<dbReference type="InterPro" id="IPR013425">
    <property type="entry name" value="Autotrns_rpt"/>
</dbReference>
<dbReference type="SUPFAM" id="SSF51126">
    <property type="entry name" value="Pectin lyase-like"/>
    <property type="match status" value="1"/>
</dbReference>
<dbReference type="Pfam" id="PF18883">
    <property type="entry name" value="AC_1"/>
    <property type="match status" value="1"/>
</dbReference>
<dbReference type="InterPro" id="IPR030895">
    <property type="entry name" value="T5SS_PEPC_rpt"/>
</dbReference>
<accession>A0ABQ5LDE3</accession>
<dbReference type="InterPro" id="IPR036709">
    <property type="entry name" value="Autotransporte_beta_dom_sf"/>
</dbReference>